<evidence type="ECO:0000256" key="1">
    <source>
        <dbReference type="SAM" id="Phobius"/>
    </source>
</evidence>
<feature type="transmembrane region" description="Helical" evidence="1">
    <location>
        <begin position="63"/>
        <end position="82"/>
    </location>
</feature>
<evidence type="ECO:0000313" key="2">
    <source>
        <dbReference type="EMBL" id="QNT94887.1"/>
    </source>
</evidence>
<dbReference type="RefSeq" id="WP_037653660.1">
    <property type="nucleotide sequence ID" value="NZ_CP051006.1"/>
</dbReference>
<proteinExistence type="predicted"/>
<keyword evidence="1" id="KW-0812">Transmembrane</keyword>
<keyword evidence="1" id="KW-0472">Membrane</keyword>
<dbReference type="KEGG" id="sgf:HEP81_04614"/>
<dbReference type="EMBL" id="CP051006">
    <property type="protein sequence ID" value="QNT94887.1"/>
    <property type="molecule type" value="Genomic_DNA"/>
</dbReference>
<keyword evidence="1" id="KW-1133">Transmembrane helix</keyword>
<dbReference type="GeneID" id="91464166"/>
<sequence length="83" mass="9040">MLGPYRYFCPACNLESDPYFLKRTADDVGEDHRHKRHGGLHPVGECILTSGELRAPQGGERSAVVAFAVIMLLAFGAKILGLV</sequence>
<protein>
    <submittedName>
        <fullName evidence="2">Uncharacterized protein</fullName>
    </submittedName>
</protein>
<organism evidence="2 3">
    <name type="scientific">Streptomyces griseofuscus</name>
    <dbReference type="NCBI Taxonomy" id="146922"/>
    <lineage>
        <taxon>Bacteria</taxon>
        <taxon>Bacillati</taxon>
        <taxon>Actinomycetota</taxon>
        <taxon>Actinomycetes</taxon>
        <taxon>Kitasatosporales</taxon>
        <taxon>Streptomycetaceae</taxon>
        <taxon>Streptomyces</taxon>
    </lineage>
</organism>
<dbReference type="AlphaFoldDB" id="A0A7H1Q3K7"/>
<name>A0A7H1Q3K7_9ACTN</name>
<accession>A0A7H1Q3K7</accession>
<dbReference type="Proteomes" id="UP000516422">
    <property type="component" value="Chromosome"/>
</dbReference>
<reference evidence="2 3" key="1">
    <citation type="submission" date="2020-04" db="EMBL/GenBank/DDBJ databases">
        <title>Characterization and engineering of Streptomyces griseofuscus DSM40191 as a potential heterologous host for expression of BGCs.</title>
        <authorList>
            <person name="Gren T."/>
            <person name="Whitford C.M."/>
            <person name="Mohite O.S."/>
            <person name="Joergensen T.S."/>
            <person name="Nielsen J.B."/>
            <person name="Lee S.Y."/>
            <person name="Weber T."/>
        </authorList>
    </citation>
    <scope>NUCLEOTIDE SEQUENCE [LARGE SCALE GENOMIC DNA]</scope>
    <source>
        <strain evidence="2 3">DSM 40191</strain>
    </source>
</reference>
<gene>
    <name evidence="2" type="ORF">HEP81_04614</name>
</gene>
<evidence type="ECO:0000313" key="3">
    <source>
        <dbReference type="Proteomes" id="UP000516422"/>
    </source>
</evidence>